<name>A0A0A9GT64_ARUDO</name>
<organism evidence="1">
    <name type="scientific">Arundo donax</name>
    <name type="common">Giant reed</name>
    <name type="synonym">Donax arundinaceus</name>
    <dbReference type="NCBI Taxonomy" id="35708"/>
    <lineage>
        <taxon>Eukaryota</taxon>
        <taxon>Viridiplantae</taxon>
        <taxon>Streptophyta</taxon>
        <taxon>Embryophyta</taxon>
        <taxon>Tracheophyta</taxon>
        <taxon>Spermatophyta</taxon>
        <taxon>Magnoliopsida</taxon>
        <taxon>Liliopsida</taxon>
        <taxon>Poales</taxon>
        <taxon>Poaceae</taxon>
        <taxon>PACMAD clade</taxon>
        <taxon>Arundinoideae</taxon>
        <taxon>Arundineae</taxon>
        <taxon>Arundo</taxon>
    </lineage>
</organism>
<evidence type="ECO:0000313" key="1">
    <source>
        <dbReference type="EMBL" id="JAE25751.1"/>
    </source>
</evidence>
<protein>
    <submittedName>
        <fullName evidence="1">Uncharacterized protein</fullName>
    </submittedName>
</protein>
<dbReference type="EMBL" id="GBRH01172145">
    <property type="protein sequence ID" value="JAE25751.1"/>
    <property type="molecule type" value="Transcribed_RNA"/>
</dbReference>
<proteinExistence type="predicted"/>
<accession>A0A0A9GT64</accession>
<dbReference type="AlphaFoldDB" id="A0A0A9GT64"/>
<reference evidence="1" key="1">
    <citation type="submission" date="2014-09" db="EMBL/GenBank/DDBJ databases">
        <authorList>
            <person name="Magalhaes I.L.F."/>
            <person name="Oliveira U."/>
            <person name="Santos F.R."/>
            <person name="Vidigal T.H.D.A."/>
            <person name="Brescovit A.D."/>
            <person name="Santos A.J."/>
        </authorList>
    </citation>
    <scope>NUCLEOTIDE SEQUENCE</scope>
    <source>
        <tissue evidence="1">Shoot tissue taken approximately 20 cm above the soil surface</tissue>
    </source>
</reference>
<sequence>MVAIRTELTKVNMQHRPPVILVQLHLLCFSAGVPSSSPAVCFLPVGCIG</sequence>
<reference evidence="1" key="2">
    <citation type="journal article" date="2015" name="Data Brief">
        <title>Shoot transcriptome of the giant reed, Arundo donax.</title>
        <authorList>
            <person name="Barrero R.A."/>
            <person name="Guerrero F.D."/>
            <person name="Moolhuijzen P."/>
            <person name="Goolsby J.A."/>
            <person name="Tidwell J."/>
            <person name="Bellgard S.E."/>
            <person name="Bellgard M.I."/>
        </authorList>
    </citation>
    <scope>NUCLEOTIDE SEQUENCE</scope>
    <source>
        <tissue evidence="1">Shoot tissue taken approximately 20 cm above the soil surface</tissue>
    </source>
</reference>